<organism evidence="2 3">
    <name type="scientific">Paramecium sonneborni</name>
    <dbReference type="NCBI Taxonomy" id="65129"/>
    <lineage>
        <taxon>Eukaryota</taxon>
        <taxon>Sar</taxon>
        <taxon>Alveolata</taxon>
        <taxon>Ciliophora</taxon>
        <taxon>Intramacronucleata</taxon>
        <taxon>Oligohymenophorea</taxon>
        <taxon>Peniculida</taxon>
        <taxon>Parameciidae</taxon>
        <taxon>Paramecium</taxon>
    </lineage>
</organism>
<evidence type="ECO:0000313" key="3">
    <source>
        <dbReference type="Proteomes" id="UP000692954"/>
    </source>
</evidence>
<sequence length="586" mass="68708">MVRKSKNILQRMVNQTIQTCDIFGQLPNFRVLEKAKYSSIVGCCMTFIICSVTLIYLITEMIALLDQAAPSVVLSEQQIFNTAQFPLYNDNFTLAITITNKDSEPISGNLKYYNITVDKCIREKELNNVSGDVIIKQYCTRIPIAPCKKEDFDNELQQSFFQYTKLGAIYCLDREYIKVNPPVLQGQISGSVHQYLLIQLDICKNSTEYQDCASIEEIRQVLSAGHYQVYASDYLMQLNHPTKPYSQLINQEINSFSITTSKMLQWNYRIVETHTAEGFLFTQDRVDLNLVKQDRKEQSELYNDNYLIYHFIQLDYKETIYTRTYIKFWTILGRIGGIWQFFVIVTSTFINPLIVNLMTISIANELYRFPKTLNSKIHINNQKKSDHNSDDQLSTIRQDQSFPLKEEKLSESLYESFLILIGCRKKEKEIFLKVKSEILGHLDIVKIIEKLQQIDMLRFVLLNEEQNKLFDLLPKPVFQNQQDHHQNLTDNLIQEIELQKSLRVLKNKKLQTKLKDYYCSFSSLQQEKRRSSIDDKLLHMMDKNIIQFFEQIQISQQRNINLTPLDPLFRSKIEESIVEPKIQKPK</sequence>
<dbReference type="EMBL" id="CAJJDN010000169">
    <property type="protein sequence ID" value="CAD8126631.1"/>
    <property type="molecule type" value="Genomic_DNA"/>
</dbReference>
<evidence type="ECO:0000313" key="2">
    <source>
        <dbReference type="EMBL" id="CAD8126631.1"/>
    </source>
</evidence>
<dbReference type="GO" id="GO:0005634">
    <property type="term" value="C:nucleus"/>
    <property type="evidence" value="ECO:0007669"/>
    <property type="project" value="TreeGrafter"/>
</dbReference>
<feature type="transmembrane region" description="Helical" evidence="1">
    <location>
        <begin position="37"/>
        <end position="58"/>
    </location>
</feature>
<dbReference type="PANTHER" id="PTHR31398">
    <property type="entry name" value="MEIOTIC NUCLEAR DIVISION PROTEIN 1 HOMOLOG"/>
    <property type="match status" value="1"/>
</dbReference>
<evidence type="ECO:0000256" key="1">
    <source>
        <dbReference type="SAM" id="Phobius"/>
    </source>
</evidence>
<keyword evidence="3" id="KW-1185">Reference proteome</keyword>
<dbReference type="OrthoDB" id="298603at2759"/>
<dbReference type="PANTHER" id="PTHR31398:SF0">
    <property type="entry name" value="MEIOTIC NUCLEAR DIVISION PROTEIN 1 HOMOLOG"/>
    <property type="match status" value="1"/>
</dbReference>
<dbReference type="AlphaFoldDB" id="A0A8S1RED4"/>
<name>A0A8S1RED4_9CILI</name>
<dbReference type="Proteomes" id="UP000692954">
    <property type="component" value="Unassembled WGS sequence"/>
</dbReference>
<evidence type="ECO:0008006" key="4">
    <source>
        <dbReference type="Google" id="ProtNLM"/>
    </source>
</evidence>
<protein>
    <recommendedName>
        <fullName evidence="4">Transmembrane protein</fullName>
    </recommendedName>
</protein>
<keyword evidence="1" id="KW-0472">Membrane</keyword>
<dbReference type="GO" id="GO:0007131">
    <property type="term" value="P:reciprocal meiotic recombination"/>
    <property type="evidence" value="ECO:0007669"/>
    <property type="project" value="TreeGrafter"/>
</dbReference>
<keyword evidence="1" id="KW-0812">Transmembrane</keyword>
<reference evidence="2" key="1">
    <citation type="submission" date="2021-01" db="EMBL/GenBank/DDBJ databases">
        <authorList>
            <consortium name="Genoscope - CEA"/>
            <person name="William W."/>
        </authorList>
    </citation>
    <scope>NUCLEOTIDE SEQUENCE</scope>
</reference>
<proteinExistence type="predicted"/>
<gene>
    <name evidence="2" type="ORF">PSON_ATCC_30995.1.T1690027</name>
</gene>
<keyword evidence="1" id="KW-1133">Transmembrane helix</keyword>
<comment type="caution">
    <text evidence="2">The sequence shown here is derived from an EMBL/GenBank/DDBJ whole genome shotgun (WGS) entry which is preliminary data.</text>
</comment>
<accession>A0A8S1RED4</accession>